<feature type="DNA-binding region" description="HMG box" evidence="1">
    <location>
        <begin position="214"/>
        <end position="282"/>
    </location>
</feature>
<reference evidence="5" key="1">
    <citation type="submission" date="2011-07" db="EMBL/GenBank/DDBJ databases">
        <authorList>
            <consortium name="Caenorhabditis brenneri Sequencing and Analysis Consortium"/>
            <person name="Wilson R.K."/>
        </authorList>
    </citation>
    <scope>NUCLEOTIDE SEQUENCE [LARGE SCALE GENOMIC DNA]</scope>
    <source>
        <strain evidence="5">PB2801</strain>
    </source>
</reference>
<dbReference type="Pfam" id="PF00505">
    <property type="entry name" value="HMG_box"/>
    <property type="match status" value="1"/>
</dbReference>
<keyword evidence="1" id="KW-0238">DNA-binding</keyword>
<keyword evidence="5" id="KW-1185">Reference proteome</keyword>
<evidence type="ECO:0000256" key="1">
    <source>
        <dbReference type="PROSITE-ProRule" id="PRU00267"/>
    </source>
</evidence>
<dbReference type="Proteomes" id="UP000008068">
    <property type="component" value="Unassembled WGS sequence"/>
</dbReference>
<dbReference type="HOGENOM" id="CLU_446352_0_0_1"/>
<dbReference type="EMBL" id="GL379848">
    <property type="protein sequence ID" value="EGT54922.1"/>
    <property type="molecule type" value="Genomic_DNA"/>
</dbReference>
<dbReference type="AlphaFoldDB" id="G0N7U3"/>
<gene>
    <name evidence="4" type="ORF">CAEBREN_02331</name>
</gene>
<organism evidence="5">
    <name type="scientific">Caenorhabditis brenneri</name>
    <name type="common">Nematode worm</name>
    <dbReference type="NCBI Taxonomy" id="135651"/>
    <lineage>
        <taxon>Eukaryota</taxon>
        <taxon>Metazoa</taxon>
        <taxon>Ecdysozoa</taxon>
        <taxon>Nematoda</taxon>
        <taxon>Chromadorea</taxon>
        <taxon>Rhabditida</taxon>
        <taxon>Rhabditina</taxon>
        <taxon>Rhabditomorpha</taxon>
        <taxon>Rhabditoidea</taxon>
        <taxon>Rhabditidae</taxon>
        <taxon>Peloderinae</taxon>
        <taxon>Caenorhabditis</taxon>
    </lineage>
</organism>
<dbReference type="Gene3D" id="1.10.30.10">
    <property type="entry name" value="High mobility group box domain"/>
    <property type="match status" value="1"/>
</dbReference>
<protein>
    <recommendedName>
        <fullName evidence="3">HMG box domain-containing protein</fullName>
    </recommendedName>
</protein>
<dbReference type="InterPro" id="IPR036910">
    <property type="entry name" value="HMG_box_dom_sf"/>
</dbReference>
<evidence type="ECO:0000313" key="4">
    <source>
        <dbReference type="EMBL" id="EGT54922.1"/>
    </source>
</evidence>
<accession>G0N7U3</accession>
<feature type="domain" description="HMG box" evidence="3">
    <location>
        <begin position="214"/>
        <end position="282"/>
    </location>
</feature>
<dbReference type="InParanoid" id="G0N7U3"/>
<sequence>MASRRTQNKWDFKRDDGFKKTKEEKEMEEYMKTTKNKDRKVLERMLSKTVANKPKNQDRQAWKQLESIGEDGPDNALNTSNTHQFYRDGFPQNISSALANFDMVFKSTPQGPSTQALKKIPAARAKHEQTQRFYLFFNTMARCVEQYIGDRSVPYIINQCWANLKNTYKEEFRTKSMELHLAFREEIPEIDVQSVDYDPYFMSPVITTSSLRVPKHPGSPFTYFRKVMTQEIKLNHPKMKTAQVSRQVQQRWNTLSVDERNRNKEAFQQAVAAYKQEMDKAPERQKALDNLKTRMQIELEPFIKFCHGIVQRFKQSNPAYETFTTPQEKYRTLLAPTKRPLHDPVRRNTEETLRFNPELMKNPVVAQFMSYEANDGEEPDMDLFEDHDPVEKTNGNTLKTKPEPGKEPNAARLVNHEADDCEDSDMDTLREFFPDYSMNELPKHADDFVGNDSTPAKKMRYQDVEGVAFRTIGAEIPSKTSYYQSPTEHSPTETQLHGNEFYSTWDGWNGDPGYETNGFEANHVEFYSQQEQFDHNFVETEDFGQVSEMPINTQSSVSNKFGLNHNTALRRFCTLELINLDGEIRNSFSDEMLCTYLCNRWEETSKGRKVEFELIGTNNMGNTSQFLDGHPNSPFGKFCAHAIKKLGLDSIQPDELRSLLENLWNLDSEENKSQYYITDDQRTLNSLQFSPVSRIMHVFEDHDVVDVKKKKKTKRNQKQESPSQLDPAVLNPADISLY</sequence>
<dbReference type="PROSITE" id="PS50118">
    <property type="entry name" value="HMG_BOX_2"/>
    <property type="match status" value="1"/>
</dbReference>
<dbReference type="InterPro" id="IPR009071">
    <property type="entry name" value="HMG_box_dom"/>
</dbReference>
<dbReference type="SUPFAM" id="SSF47095">
    <property type="entry name" value="HMG-box"/>
    <property type="match status" value="1"/>
</dbReference>
<dbReference type="SMART" id="SM00398">
    <property type="entry name" value="HMG"/>
    <property type="match status" value="1"/>
</dbReference>
<evidence type="ECO:0000313" key="5">
    <source>
        <dbReference type="Proteomes" id="UP000008068"/>
    </source>
</evidence>
<evidence type="ECO:0000256" key="2">
    <source>
        <dbReference type="SAM" id="MobiDB-lite"/>
    </source>
</evidence>
<dbReference type="GO" id="GO:0005634">
    <property type="term" value="C:nucleus"/>
    <property type="evidence" value="ECO:0007669"/>
    <property type="project" value="UniProtKB-UniRule"/>
</dbReference>
<name>G0N7U3_CAEBE</name>
<feature type="region of interest" description="Disordered" evidence="2">
    <location>
        <begin position="709"/>
        <end position="738"/>
    </location>
</feature>
<evidence type="ECO:0000259" key="3">
    <source>
        <dbReference type="PROSITE" id="PS50118"/>
    </source>
</evidence>
<dbReference type="GO" id="GO:0003677">
    <property type="term" value="F:DNA binding"/>
    <property type="evidence" value="ECO:0007669"/>
    <property type="project" value="UniProtKB-UniRule"/>
</dbReference>
<proteinExistence type="predicted"/>
<keyword evidence="1" id="KW-0539">Nucleus</keyword>